<gene>
    <name evidence="1" type="ORF">AWB74_08053</name>
</gene>
<keyword evidence="1" id="KW-0969">Cilium</keyword>
<comment type="caution">
    <text evidence="1">The sequence shown here is derived from an EMBL/GenBank/DDBJ whole genome shotgun (WGS) entry which is preliminary data.</text>
</comment>
<dbReference type="GO" id="GO:0008168">
    <property type="term" value="F:methyltransferase activity"/>
    <property type="evidence" value="ECO:0007669"/>
    <property type="project" value="UniProtKB-KW"/>
</dbReference>
<dbReference type="GO" id="GO:0032259">
    <property type="term" value="P:methylation"/>
    <property type="evidence" value="ECO:0007669"/>
    <property type="project" value="UniProtKB-KW"/>
</dbReference>
<dbReference type="Proteomes" id="UP000055019">
    <property type="component" value="Unassembled WGS sequence"/>
</dbReference>
<keyword evidence="1" id="KW-0282">Flagellum</keyword>
<evidence type="ECO:0000313" key="2">
    <source>
        <dbReference type="Proteomes" id="UP000055019"/>
    </source>
</evidence>
<evidence type="ECO:0000313" key="1">
    <source>
        <dbReference type="EMBL" id="SAL87296.1"/>
    </source>
</evidence>
<keyword evidence="1" id="KW-0966">Cell projection</keyword>
<protein>
    <submittedName>
        <fullName evidence="1">Flagellin N-methylase</fullName>
    </submittedName>
</protein>
<keyword evidence="2" id="KW-1185">Reference proteome</keyword>
<accession>A0A158L1N6</accession>
<name>A0A158L1N6_9BURK</name>
<dbReference type="AlphaFoldDB" id="A0A158L1N6"/>
<organism evidence="1 2">
    <name type="scientific">Caballeronia arvi</name>
    <dbReference type="NCBI Taxonomy" id="1777135"/>
    <lineage>
        <taxon>Bacteria</taxon>
        <taxon>Pseudomonadati</taxon>
        <taxon>Pseudomonadota</taxon>
        <taxon>Betaproteobacteria</taxon>
        <taxon>Burkholderiales</taxon>
        <taxon>Burkholderiaceae</taxon>
        <taxon>Caballeronia</taxon>
    </lineage>
</organism>
<dbReference type="EMBL" id="FCOM02000088">
    <property type="protein sequence ID" value="SAL87296.1"/>
    <property type="molecule type" value="Genomic_DNA"/>
</dbReference>
<proteinExistence type="predicted"/>
<reference evidence="1" key="1">
    <citation type="submission" date="2016-01" db="EMBL/GenBank/DDBJ databases">
        <authorList>
            <person name="Peeters C."/>
        </authorList>
    </citation>
    <scope>NUCLEOTIDE SEQUENCE [LARGE SCALE GENOMIC DNA]</scope>
    <source>
        <strain evidence="1">LMG 29317</strain>
    </source>
</reference>
<sequence>MSAGDAARFWLRDYPSAGRCPALADDGLCSLHSTGKPDQCAAVPLDPLVPDHLQHAVLE</sequence>